<reference evidence="2" key="1">
    <citation type="journal article" date="2014" name="Proc. Natl. Acad. Sci. U.S.A.">
        <title>Extensive sampling of basidiomycete genomes demonstrates inadequacy of the white-rot/brown-rot paradigm for wood decay fungi.</title>
        <authorList>
            <person name="Riley R."/>
            <person name="Salamov A.A."/>
            <person name="Brown D.W."/>
            <person name="Nagy L.G."/>
            <person name="Floudas D."/>
            <person name="Held B.W."/>
            <person name="Levasseur A."/>
            <person name="Lombard V."/>
            <person name="Morin E."/>
            <person name="Otillar R."/>
            <person name="Lindquist E.A."/>
            <person name="Sun H."/>
            <person name="LaButti K.M."/>
            <person name="Schmutz J."/>
            <person name="Jabbour D."/>
            <person name="Luo H."/>
            <person name="Baker S.E."/>
            <person name="Pisabarro A.G."/>
            <person name="Walton J.D."/>
            <person name="Blanchette R.A."/>
            <person name="Henrissat B."/>
            <person name="Martin F."/>
            <person name="Cullen D."/>
            <person name="Hibbett D.S."/>
            <person name="Grigoriev I.V."/>
        </authorList>
    </citation>
    <scope>NUCLEOTIDE SEQUENCE [LARGE SCALE GENOMIC DNA]</scope>
    <source>
        <strain evidence="2">FD-172 SS1</strain>
    </source>
</reference>
<dbReference type="InParanoid" id="A0A067MY37"/>
<name>A0A067MY37_BOTB1</name>
<accession>A0A067MY37</accession>
<evidence type="ECO:0000313" key="1">
    <source>
        <dbReference type="EMBL" id="KDQ19615.1"/>
    </source>
</evidence>
<dbReference type="EMBL" id="KL198019">
    <property type="protein sequence ID" value="KDQ19615.1"/>
    <property type="molecule type" value="Genomic_DNA"/>
</dbReference>
<evidence type="ECO:0000313" key="2">
    <source>
        <dbReference type="Proteomes" id="UP000027195"/>
    </source>
</evidence>
<proteinExistence type="predicted"/>
<sequence length="312" mass="35496">MLSKIRKPVSDFRRTLMIHDIIAPTSPEEVVDTYRHICIRTLRKKPAIASKARLYNTITLYLEFVEDFLPGLAKVKDVVSCLPRLFDQVSHDEAKKISNSILRHMRLVHEYDRLICGLGADVLNALRGFDTRGTRDLPSNSLHHDSISVIGSSVQSLSEGYWDLDLFITFGVKRSNPLKLLKGSTDKMCELIMRKKLVIPTEDAKHLVNMWTLLGGDRAKITSFAEKMGMSSESLEPILRDRGCAFHGLAFKSIFQLSLTRKRLRGGMLKLRRLQGSIIERELLPVAPAPAPQRPCLLSQLIRMVRFTYQKR</sequence>
<protein>
    <submittedName>
        <fullName evidence="1">Uncharacterized protein</fullName>
    </submittedName>
</protein>
<dbReference type="HOGENOM" id="CLU_891351_0_0_1"/>
<keyword evidence="2" id="KW-1185">Reference proteome</keyword>
<dbReference type="AlphaFoldDB" id="A0A067MY37"/>
<gene>
    <name evidence="1" type="ORF">BOTBODRAFT_444147</name>
</gene>
<organism evidence="1 2">
    <name type="scientific">Botryobasidium botryosum (strain FD-172 SS1)</name>
    <dbReference type="NCBI Taxonomy" id="930990"/>
    <lineage>
        <taxon>Eukaryota</taxon>
        <taxon>Fungi</taxon>
        <taxon>Dikarya</taxon>
        <taxon>Basidiomycota</taxon>
        <taxon>Agaricomycotina</taxon>
        <taxon>Agaricomycetes</taxon>
        <taxon>Cantharellales</taxon>
        <taxon>Botryobasidiaceae</taxon>
        <taxon>Botryobasidium</taxon>
    </lineage>
</organism>
<dbReference type="Proteomes" id="UP000027195">
    <property type="component" value="Unassembled WGS sequence"/>
</dbReference>